<dbReference type="InterPro" id="IPR036388">
    <property type="entry name" value="WH-like_DNA-bd_sf"/>
</dbReference>
<dbReference type="Gene3D" id="3.30.420.40">
    <property type="match status" value="2"/>
</dbReference>
<evidence type="ECO:0000313" key="1">
    <source>
        <dbReference type="EMBL" id="CUR55850.1"/>
    </source>
</evidence>
<dbReference type="AlphaFoldDB" id="A0A2P2C1G7"/>
<dbReference type="Pfam" id="PF00480">
    <property type="entry name" value="ROK"/>
    <property type="match status" value="1"/>
</dbReference>
<name>A0A2P2C1G7_9ZZZZ</name>
<accession>A0A2P2C1G7</accession>
<sequence length="380" mass="40081">MIISNLTCLLINGAVVTRSAQRILDQARGYGLLTTDELVRRTGLTRSDVTSTVEALLATGVLRERADQRRGDGGTPLQIDPDRFATIGIHLGRRLTTVGIGDLAGRVVSTRSVSHHEGVERNLDRITPWAHRMLAELPGRVAVSAGVVAPWRDLGLDPDRTSATLASGLGLPVAAAHHLAALALTETRQHSSGRTLFVYGRDTVGFAVAEDRESSTTVTRVGRLTHVATGSATPCDCGRQGCLEVTVGDHAVALRAHRDGLITEDAIGELYTAAIAGNFRAHALLTQRAETLGAVAAQVQRTVRPDRVILAGQAFTSYRPALEVITRSYASTVTDPAPVTFSRLGGGMQSSSACTIALGPVYADPLAVVGDRVGQPVGGR</sequence>
<protein>
    <submittedName>
        <fullName evidence="1">Putative transcriptional regulator</fullName>
    </submittedName>
</protein>
<organism evidence="1">
    <name type="scientific">metagenome</name>
    <dbReference type="NCBI Taxonomy" id="256318"/>
    <lineage>
        <taxon>unclassified sequences</taxon>
        <taxon>metagenomes</taxon>
    </lineage>
</organism>
<reference evidence="1" key="1">
    <citation type="submission" date="2015-08" db="EMBL/GenBank/DDBJ databases">
        <authorList>
            <person name="Babu N.S."/>
            <person name="Beckwith C.J."/>
            <person name="Beseler K.G."/>
            <person name="Brison A."/>
            <person name="Carone J.V."/>
            <person name="Caskin T.P."/>
            <person name="Diamond M."/>
            <person name="Durham M.E."/>
            <person name="Foxe J.M."/>
            <person name="Go M."/>
            <person name="Henderson B.A."/>
            <person name="Jones I.B."/>
            <person name="McGettigan J.A."/>
            <person name="Micheletti S.J."/>
            <person name="Nasrallah M.E."/>
            <person name="Ortiz D."/>
            <person name="Piller C.R."/>
            <person name="Privatt S.R."/>
            <person name="Schneider S.L."/>
            <person name="Sharp S."/>
            <person name="Smith T.C."/>
            <person name="Stanton J.D."/>
            <person name="Ullery H.E."/>
            <person name="Wilson R.J."/>
            <person name="Serrano M.G."/>
            <person name="Buck G."/>
            <person name="Lee V."/>
            <person name="Wang Y."/>
            <person name="Carvalho R."/>
            <person name="Voegtly L."/>
            <person name="Shi R."/>
            <person name="Duckworth R."/>
            <person name="Johnson A."/>
            <person name="Loviza R."/>
            <person name="Walstead R."/>
            <person name="Shah Z."/>
            <person name="Kiflezghi M."/>
            <person name="Wade K."/>
            <person name="Ball S.L."/>
            <person name="Bradley K.W."/>
            <person name="Asai D.J."/>
            <person name="Bowman C.A."/>
            <person name="Russell D.A."/>
            <person name="Pope W.H."/>
            <person name="Jacobs-Sera D."/>
            <person name="Hendrix R.W."/>
            <person name="Hatfull G.F."/>
        </authorList>
    </citation>
    <scope>NUCLEOTIDE SEQUENCE</scope>
</reference>
<dbReference type="SUPFAM" id="SSF53067">
    <property type="entry name" value="Actin-like ATPase domain"/>
    <property type="match status" value="1"/>
</dbReference>
<dbReference type="EMBL" id="CZKA01000025">
    <property type="protein sequence ID" value="CUR55850.1"/>
    <property type="molecule type" value="Genomic_DNA"/>
</dbReference>
<gene>
    <name evidence="1" type="ORF">NOCA2310030</name>
</gene>
<dbReference type="Gene3D" id="1.10.10.10">
    <property type="entry name" value="Winged helix-like DNA-binding domain superfamily/Winged helix DNA-binding domain"/>
    <property type="match status" value="1"/>
</dbReference>
<dbReference type="InterPro" id="IPR043129">
    <property type="entry name" value="ATPase_NBD"/>
</dbReference>
<dbReference type="PANTHER" id="PTHR18964">
    <property type="entry name" value="ROK (REPRESSOR, ORF, KINASE) FAMILY"/>
    <property type="match status" value="1"/>
</dbReference>
<dbReference type="SUPFAM" id="SSF46785">
    <property type="entry name" value="Winged helix' DNA-binding domain"/>
    <property type="match status" value="1"/>
</dbReference>
<proteinExistence type="predicted"/>
<dbReference type="InterPro" id="IPR000600">
    <property type="entry name" value="ROK"/>
</dbReference>
<dbReference type="PANTHER" id="PTHR18964:SF149">
    <property type="entry name" value="BIFUNCTIONAL UDP-N-ACETYLGLUCOSAMINE 2-EPIMERASE_N-ACETYLMANNOSAMINE KINASE"/>
    <property type="match status" value="1"/>
</dbReference>
<dbReference type="InterPro" id="IPR036390">
    <property type="entry name" value="WH_DNA-bd_sf"/>
</dbReference>